<name>A0ABU9DGJ8_9BACL</name>
<keyword evidence="2" id="KW-0547">Nucleotide-binding</keyword>
<dbReference type="Pfam" id="PF00005">
    <property type="entry name" value="ABC_tran"/>
    <property type="match status" value="1"/>
</dbReference>
<evidence type="ECO:0000256" key="2">
    <source>
        <dbReference type="ARBA" id="ARBA00022741"/>
    </source>
</evidence>
<dbReference type="InterPro" id="IPR027417">
    <property type="entry name" value="P-loop_NTPase"/>
</dbReference>
<keyword evidence="3 5" id="KW-0067">ATP-binding</keyword>
<keyword evidence="6" id="KW-1185">Reference proteome</keyword>
<accession>A0ABU9DGJ8</accession>
<dbReference type="PANTHER" id="PTHR42939:SF1">
    <property type="entry name" value="ABC TRANSPORTER ATP-BINDING PROTEIN ALBC-RELATED"/>
    <property type="match status" value="1"/>
</dbReference>
<comment type="caution">
    <text evidence="5">The sequence shown here is derived from an EMBL/GenBank/DDBJ whole genome shotgun (WGS) entry which is preliminary data.</text>
</comment>
<evidence type="ECO:0000259" key="4">
    <source>
        <dbReference type="PROSITE" id="PS50893"/>
    </source>
</evidence>
<reference evidence="5 6" key="1">
    <citation type="submission" date="2024-04" db="EMBL/GenBank/DDBJ databases">
        <title>draft genome sequnece of Paenibacillus filicis.</title>
        <authorList>
            <person name="Kim D.-U."/>
        </authorList>
    </citation>
    <scope>NUCLEOTIDE SEQUENCE [LARGE SCALE GENOMIC DNA]</scope>
    <source>
        <strain evidence="5 6">KACC14197</strain>
    </source>
</reference>
<dbReference type="CDD" id="cd03230">
    <property type="entry name" value="ABC_DR_subfamily_A"/>
    <property type="match status" value="1"/>
</dbReference>
<evidence type="ECO:0000256" key="3">
    <source>
        <dbReference type="ARBA" id="ARBA00022840"/>
    </source>
</evidence>
<evidence type="ECO:0000313" key="6">
    <source>
        <dbReference type="Proteomes" id="UP001469365"/>
    </source>
</evidence>
<evidence type="ECO:0000256" key="1">
    <source>
        <dbReference type="ARBA" id="ARBA00022448"/>
    </source>
</evidence>
<dbReference type="EMBL" id="JBBPCC010000002">
    <property type="protein sequence ID" value="MEK8127188.1"/>
    <property type="molecule type" value="Genomic_DNA"/>
</dbReference>
<gene>
    <name evidence="5" type="ORF">WMW72_04600</name>
</gene>
<dbReference type="PROSITE" id="PS50893">
    <property type="entry name" value="ABC_TRANSPORTER_2"/>
    <property type="match status" value="1"/>
</dbReference>
<organism evidence="5 6">
    <name type="scientific">Paenibacillus filicis</name>
    <dbReference type="NCBI Taxonomy" id="669464"/>
    <lineage>
        <taxon>Bacteria</taxon>
        <taxon>Bacillati</taxon>
        <taxon>Bacillota</taxon>
        <taxon>Bacilli</taxon>
        <taxon>Bacillales</taxon>
        <taxon>Paenibacillaceae</taxon>
        <taxon>Paenibacillus</taxon>
    </lineage>
</organism>
<dbReference type="InterPro" id="IPR003593">
    <property type="entry name" value="AAA+_ATPase"/>
</dbReference>
<sequence>MSGVSPLHIEQLTTEAGGFRLGPVNLRLEPGLIYALVGPNGSGKSMLLKCCMNLIKTYTGHVSLFGLSSGREEPSVCERVAFSPDPLEGCEPFTLLQMESFIAPWYAAWDHRDFLRRAEQFRLPLKKRYGLLSQGERKKIALTLALSTRAPLLLLDEPTDGLDIASRSRFKQMLVEDADTLERTILLTTHSVEDIRKLADYIVLLKNGQIEGPYEKDALTESWRRFWLSGEALPDIAGIPGVVEYSQSAFPQLVTRDGAATMAYLTGHGIEITKDQPLSLDELLERLLHEQTPMEWKG</sequence>
<evidence type="ECO:0000313" key="5">
    <source>
        <dbReference type="EMBL" id="MEK8127188.1"/>
    </source>
</evidence>
<dbReference type="GO" id="GO:0005524">
    <property type="term" value="F:ATP binding"/>
    <property type="evidence" value="ECO:0007669"/>
    <property type="project" value="UniProtKB-KW"/>
</dbReference>
<dbReference type="InterPro" id="IPR003439">
    <property type="entry name" value="ABC_transporter-like_ATP-bd"/>
</dbReference>
<dbReference type="Gene3D" id="3.40.50.300">
    <property type="entry name" value="P-loop containing nucleotide triphosphate hydrolases"/>
    <property type="match status" value="1"/>
</dbReference>
<dbReference type="SMART" id="SM00382">
    <property type="entry name" value="AAA"/>
    <property type="match status" value="1"/>
</dbReference>
<keyword evidence="1" id="KW-0813">Transport</keyword>
<dbReference type="InterPro" id="IPR051782">
    <property type="entry name" value="ABC_Transporter_VariousFunc"/>
</dbReference>
<dbReference type="SUPFAM" id="SSF52540">
    <property type="entry name" value="P-loop containing nucleoside triphosphate hydrolases"/>
    <property type="match status" value="1"/>
</dbReference>
<dbReference type="RefSeq" id="WP_341414246.1">
    <property type="nucleotide sequence ID" value="NZ_JBBPCC010000002.1"/>
</dbReference>
<dbReference type="PANTHER" id="PTHR42939">
    <property type="entry name" value="ABC TRANSPORTER ATP-BINDING PROTEIN ALBC-RELATED"/>
    <property type="match status" value="1"/>
</dbReference>
<dbReference type="Proteomes" id="UP001469365">
    <property type="component" value="Unassembled WGS sequence"/>
</dbReference>
<protein>
    <submittedName>
        <fullName evidence="5">ATP-binding cassette domain-containing protein</fullName>
    </submittedName>
</protein>
<proteinExistence type="predicted"/>
<feature type="domain" description="ABC transporter" evidence="4">
    <location>
        <begin position="4"/>
        <end position="232"/>
    </location>
</feature>